<dbReference type="InterPro" id="IPR036291">
    <property type="entry name" value="NAD(P)-bd_dom_sf"/>
</dbReference>
<dbReference type="AlphaFoldDB" id="A0AAX2A9H9"/>
<dbReference type="PRINTS" id="PR00081">
    <property type="entry name" value="GDHRDH"/>
</dbReference>
<dbReference type="PANTHER" id="PTHR45458">
    <property type="entry name" value="SHORT-CHAIN DEHYDROGENASE/REDUCTASE SDR"/>
    <property type="match status" value="1"/>
</dbReference>
<dbReference type="Gene3D" id="3.40.50.720">
    <property type="entry name" value="NAD(P)-binding Rossmann-like Domain"/>
    <property type="match status" value="1"/>
</dbReference>
<dbReference type="SUPFAM" id="SSF51735">
    <property type="entry name" value="NAD(P)-binding Rossmann-fold domains"/>
    <property type="match status" value="1"/>
</dbReference>
<dbReference type="Proteomes" id="UP000289193">
    <property type="component" value="Unassembled WGS sequence"/>
</dbReference>
<accession>A0AAX2A9H9</accession>
<dbReference type="InterPro" id="IPR002347">
    <property type="entry name" value="SDR_fam"/>
</dbReference>
<dbReference type="PANTHER" id="PTHR45458:SF1">
    <property type="entry name" value="SHORT CHAIN DEHYDROGENASE"/>
    <property type="match status" value="1"/>
</dbReference>
<comment type="caution">
    <text evidence="1">The sequence shown here is derived from an EMBL/GenBank/DDBJ whole genome shotgun (WGS) entry which is preliminary data.</text>
</comment>
<keyword evidence="2" id="KW-1185">Reference proteome</keyword>
<dbReference type="EMBL" id="PDKM01000002">
    <property type="protein sequence ID" value="RXK10539.1"/>
    <property type="molecule type" value="Genomic_DNA"/>
</dbReference>
<reference evidence="1 2" key="1">
    <citation type="submission" date="2017-10" db="EMBL/GenBank/DDBJ databases">
        <title>Genomics of the genus Arcobacter.</title>
        <authorList>
            <person name="Perez-Cataluna A."/>
            <person name="Figueras M.J."/>
        </authorList>
    </citation>
    <scope>NUCLEOTIDE SEQUENCE [LARGE SCALE GENOMIC DNA]</scope>
    <source>
        <strain evidence="1 2">CECT 7835</strain>
    </source>
</reference>
<sequence length="232" mass="25984">MGAKMKNILITGCSSGLGLALTNLYLEKGYKVFGISRNKPKIENENFFFKAFDLSKIDIIKKELTPFIKEINNLDTVFLNAGMLGEIKEITKLSTKEIQEVLNLNLFANKELLDILATIKVDTIVGISSGASKKGSKGWGSYSLSKSSLNMLLNLYAKEMINTKLFAIAPGVIETPMTDYIRFNIDDEIFTSAKILKDGEIQKPFEAAKRLFQALERKNKFESGSFFDVRKI</sequence>
<dbReference type="GO" id="GO:0016616">
    <property type="term" value="F:oxidoreductase activity, acting on the CH-OH group of donors, NAD or NADP as acceptor"/>
    <property type="evidence" value="ECO:0007669"/>
    <property type="project" value="TreeGrafter"/>
</dbReference>
<dbReference type="Pfam" id="PF00106">
    <property type="entry name" value="adh_short"/>
    <property type="match status" value="1"/>
</dbReference>
<evidence type="ECO:0000313" key="1">
    <source>
        <dbReference type="EMBL" id="RXK10539.1"/>
    </source>
</evidence>
<evidence type="ECO:0000313" key="2">
    <source>
        <dbReference type="Proteomes" id="UP000289193"/>
    </source>
</evidence>
<dbReference type="InterPro" id="IPR052184">
    <property type="entry name" value="SDR_enzymes"/>
</dbReference>
<gene>
    <name evidence="1" type="ORF">CRV05_04475</name>
</gene>
<name>A0AAX2A9H9_9BACT</name>
<protein>
    <submittedName>
        <fullName evidence="1">Short-chain dehydrogenase</fullName>
    </submittedName>
</protein>
<proteinExistence type="predicted"/>
<organism evidence="1 2">
    <name type="scientific">Halarcobacter bivalviorum</name>
    <dbReference type="NCBI Taxonomy" id="663364"/>
    <lineage>
        <taxon>Bacteria</taxon>
        <taxon>Pseudomonadati</taxon>
        <taxon>Campylobacterota</taxon>
        <taxon>Epsilonproteobacteria</taxon>
        <taxon>Campylobacterales</taxon>
        <taxon>Arcobacteraceae</taxon>
        <taxon>Halarcobacter</taxon>
    </lineage>
</organism>